<gene>
    <name evidence="1" type="ORF">Aory04_000722300</name>
</gene>
<proteinExistence type="predicted"/>
<dbReference type="AlphaFoldDB" id="A0AAN4YPG2"/>
<sequence length="156" mass="17219">MESWCNPSPEIYKLGAFRLHASTTSSVHQQEFLTMWGGGESEQPGGILDEHITASPIVALSHLRERGGILRVVEPSVPHPIACLLLFYSNVPGYGSRAAGFREPVNACQITSSALVVEFTLNTIAEFHREQHFHSRRELPIKASLLRLTSLNKGTI</sequence>
<organism evidence="1 2">
    <name type="scientific">Aspergillus oryzae</name>
    <name type="common">Yellow koji mold</name>
    <dbReference type="NCBI Taxonomy" id="5062"/>
    <lineage>
        <taxon>Eukaryota</taxon>
        <taxon>Fungi</taxon>
        <taxon>Dikarya</taxon>
        <taxon>Ascomycota</taxon>
        <taxon>Pezizomycotina</taxon>
        <taxon>Eurotiomycetes</taxon>
        <taxon>Eurotiomycetidae</taxon>
        <taxon>Eurotiales</taxon>
        <taxon>Aspergillaceae</taxon>
        <taxon>Aspergillus</taxon>
        <taxon>Aspergillus subgen. Circumdati</taxon>
    </lineage>
</organism>
<comment type="caution">
    <text evidence="1">The sequence shown here is derived from an EMBL/GenBank/DDBJ whole genome shotgun (WGS) entry which is preliminary data.</text>
</comment>
<reference evidence="1" key="1">
    <citation type="submission" date="2023-04" db="EMBL/GenBank/DDBJ databases">
        <title>Aspergillus oryzae NBRC 4228.</title>
        <authorList>
            <person name="Ichikawa N."/>
            <person name="Sato H."/>
            <person name="Tonouchi N."/>
        </authorList>
    </citation>
    <scope>NUCLEOTIDE SEQUENCE</scope>
    <source>
        <strain evidence="1">NBRC 4228</strain>
    </source>
</reference>
<evidence type="ECO:0000313" key="2">
    <source>
        <dbReference type="Proteomes" id="UP001165205"/>
    </source>
</evidence>
<accession>A0AAN4YPG2</accession>
<protein>
    <submittedName>
        <fullName evidence="1">Unnamed protein product</fullName>
    </submittedName>
</protein>
<dbReference type="Proteomes" id="UP001165205">
    <property type="component" value="Unassembled WGS sequence"/>
</dbReference>
<name>A0AAN4YPG2_ASPOZ</name>
<dbReference type="EMBL" id="BSYA01000083">
    <property type="protein sequence ID" value="GMG31310.1"/>
    <property type="molecule type" value="Genomic_DNA"/>
</dbReference>
<evidence type="ECO:0000313" key="1">
    <source>
        <dbReference type="EMBL" id="GMG31310.1"/>
    </source>
</evidence>